<sequence length="538" mass="59089">MTPEPAFLVSIAKPLLLFAVLLGWGRLVSFFDKDAAHFHLKRTLFNGLHLLGGVAGFGVMLLVPLFWLGLPLGVLLLAGSIAGYVYYRNGQVDDKQKWTLDLEDLRRQMAEKRQGKAQKATSVKLRRNGQEVEVPRGDDPRVEAHEQLERMLKFSVERDAETMDLVVEDQKVQLSAKIDGVRYPIESPAPDVALAAIDFMKQAAGLDIDDRRRRQSGRVQAEVLDEEGGSRSAELEILTAGSTRGVQMQVTLNPDASTEMPLDRLGLLPKQLEYLESVLGENKGAVVLAADKHQGAPTTMFAMLSRVDPYTNSAVLIASDDQIDLEGIDRHVFDRGKPASEFNSELAGILRTDPNIVMLDRIADAKTVALIAGLSNEIRFMLPLPQPDTTTAVKAYLKASGDPKEAAKGLSTVIGQRLVRRLCTTCRVPYSPNPAALKKLGIPQDKVGTLYKSSGKVLVKEQQQACPDCHGIAYRGRVGVFEVMPVDDRARKHMAAGEMDALRSHLRKQGMVYLQEAGLAKVVEGVTDIKEVQRVLAE</sequence>
<keyword evidence="5" id="KW-0812">Transmembrane</keyword>
<evidence type="ECO:0000256" key="5">
    <source>
        <dbReference type="SAM" id="Phobius"/>
    </source>
</evidence>
<dbReference type="Gene3D" id="3.40.50.300">
    <property type="entry name" value="P-loop containing nucleotide triphosphate hydrolases"/>
    <property type="match status" value="1"/>
</dbReference>
<dbReference type="InterPro" id="IPR027417">
    <property type="entry name" value="P-loop_NTPase"/>
</dbReference>
<evidence type="ECO:0000256" key="4">
    <source>
        <dbReference type="SAM" id="MobiDB-lite"/>
    </source>
</evidence>
<keyword evidence="8" id="KW-1185">Reference proteome</keyword>
<keyword evidence="5" id="KW-1133">Transmembrane helix</keyword>
<feature type="transmembrane region" description="Helical" evidence="5">
    <location>
        <begin position="69"/>
        <end position="87"/>
    </location>
</feature>
<evidence type="ECO:0000313" key="7">
    <source>
        <dbReference type="EMBL" id="BAM03623.1"/>
    </source>
</evidence>
<dbReference type="Proteomes" id="UP000007881">
    <property type="component" value="Chromosome"/>
</dbReference>
<dbReference type="PANTHER" id="PTHR30258">
    <property type="entry name" value="TYPE II SECRETION SYSTEM PROTEIN GSPE-RELATED"/>
    <property type="match status" value="1"/>
</dbReference>
<feature type="transmembrane region" description="Helical" evidence="5">
    <location>
        <begin position="44"/>
        <end position="63"/>
    </location>
</feature>
<organism evidence="7 8">
    <name type="scientific">Phycisphaera mikurensis (strain NBRC 102666 / KCTC 22515 / FYK2301M01)</name>
    <dbReference type="NCBI Taxonomy" id="1142394"/>
    <lineage>
        <taxon>Bacteria</taxon>
        <taxon>Pseudomonadati</taxon>
        <taxon>Planctomycetota</taxon>
        <taxon>Phycisphaerae</taxon>
        <taxon>Phycisphaerales</taxon>
        <taxon>Phycisphaeraceae</taxon>
        <taxon>Phycisphaera</taxon>
    </lineage>
</organism>
<dbReference type="Pfam" id="PF00437">
    <property type="entry name" value="T2SSE"/>
    <property type="match status" value="1"/>
</dbReference>
<dbReference type="GO" id="GO:0005886">
    <property type="term" value="C:plasma membrane"/>
    <property type="evidence" value="ECO:0007669"/>
    <property type="project" value="TreeGrafter"/>
</dbReference>
<reference evidence="7 8" key="1">
    <citation type="submission" date="2012-02" db="EMBL/GenBank/DDBJ databases">
        <title>Complete genome sequence of Phycisphaera mikurensis NBRC 102666.</title>
        <authorList>
            <person name="Ankai A."/>
            <person name="Hosoyama A."/>
            <person name="Terui Y."/>
            <person name="Sekine M."/>
            <person name="Fukai R."/>
            <person name="Kato Y."/>
            <person name="Nakamura S."/>
            <person name="Yamada-Narita S."/>
            <person name="Kawakoshi A."/>
            <person name="Fukunaga Y."/>
            <person name="Yamazaki S."/>
            <person name="Fujita N."/>
        </authorList>
    </citation>
    <scope>NUCLEOTIDE SEQUENCE [LARGE SCALE GENOMIC DNA]</scope>
    <source>
        <strain evidence="8">NBRC 102666 / KCTC 22515 / FYK2301M01</strain>
    </source>
</reference>
<dbReference type="SUPFAM" id="SSF52540">
    <property type="entry name" value="P-loop containing nucleoside triphosphate hydrolases"/>
    <property type="match status" value="1"/>
</dbReference>
<feature type="transmembrane region" description="Helical" evidence="5">
    <location>
        <begin position="6"/>
        <end position="24"/>
    </location>
</feature>
<dbReference type="HOGENOM" id="CLU_013446_2_2_0"/>
<dbReference type="AlphaFoldDB" id="I0IED5"/>
<feature type="domain" description="Bacterial type II secretion system protein E" evidence="6">
    <location>
        <begin position="148"/>
        <end position="534"/>
    </location>
</feature>
<dbReference type="STRING" id="1142394.PSMK_14640"/>
<evidence type="ECO:0000256" key="3">
    <source>
        <dbReference type="ARBA" id="ARBA00022840"/>
    </source>
</evidence>
<dbReference type="Gene3D" id="3.30.450.90">
    <property type="match status" value="1"/>
</dbReference>
<accession>I0IED5</accession>
<dbReference type="RefSeq" id="WP_014436841.1">
    <property type="nucleotide sequence ID" value="NC_017080.1"/>
</dbReference>
<evidence type="ECO:0000256" key="1">
    <source>
        <dbReference type="ARBA" id="ARBA00006611"/>
    </source>
</evidence>
<keyword evidence="5" id="KW-0472">Membrane</keyword>
<protein>
    <submittedName>
        <fullName evidence="7">Putative type IV pilus assembly protein PilB</fullName>
    </submittedName>
</protein>
<feature type="compositionally biased region" description="Basic and acidic residues" evidence="4">
    <location>
        <begin position="128"/>
        <end position="137"/>
    </location>
</feature>
<dbReference type="OrthoDB" id="244550at2"/>
<keyword evidence="3" id="KW-0067">ATP-binding</keyword>
<dbReference type="PANTHER" id="PTHR30258:SF2">
    <property type="entry name" value="COMG OPERON PROTEIN 1"/>
    <property type="match status" value="1"/>
</dbReference>
<evidence type="ECO:0000259" key="6">
    <source>
        <dbReference type="Pfam" id="PF00437"/>
    </source>
</evidence>
<comment type="similarity">
    <text evidence="1">Belongs to the GSP E family.</text>
</comment>
<dbReference type="KEGG" id="phm:PSMK_14640"/>
<name>I0IED5_PHYMF</name>
<feature type="region of interest" description="Disordered" evidence="4">
    <location>
        <begin position="116"/>
        <end position="137"/>
    </location>
</feature>
<dbReference type="GO" id="GO:0016887">
    <property type="term" value="F:ATP hydrolysis activity"/>
    <property type="evidence" value="ECO:0007669"/>
    <property type="project" value="TreeGrafter"/>
</dbReference>
<dbReference type="EMBL" id="AP012338">
    <property type="protein sequence ID" value="BAM03623.1"/>
    <property type="molecule type" value="Genomic_DNA"/>
</dbReference>
<dbReference type="eggNOG" id="COG2804">
    <property type="taxonomic scope" value="Bacteria"/>
</dbReference>
<dbReference type="InterPro" id="IPR001482">
    <property type="entry name" value="T2SS/T4SS_dom"/>
</dbReference>
<evidence type="ECO:0000256" key="2">
    <source>
        <dbReference type="ARBA" id="ARBA00022741"/>
    </source>
</evidence>
<gene>
    <name evidence="7" type="primary">pilB</name>
    <name evidence="7" type="ordered locus">PSMK_14640</name>
</gene>
<dbReference type="GO" id="GO:0005524">
    <property type="term" value="F:ATP binding"/>
    <property type="evidence" value="ECO:0007669"/>
    <property type="project" value="UniProtKB-KW"/>
</dbReference>
<evidence type="ECO:0000313" key="8">
    <source>
        <dbReference type="Proteomes" id="UP000007881"/>
    </source>
</evidence>
<keyword evidence="2" id="KW-0547">Nucleotide-binding</keyword>
<proteinExistence type="inferred from homology"/>